<evidence type="ECO:0000313" key="2">
    <source>
        <dbReference type="EMBL" id="ORD93463.1"/>
    </source>
</evidence>
<organism evidence="2 3">
    <name type="scientific">Enterospora canceri</name>
    <dbReference type="NCBI Taxonomy" id="1081671"/>
    <lineage>
        <taxon>Eukaryota</taxon>
        <taxon>Fungi</taxon>
        <taxon>Fungi incertae sedis</taxon>
        <taxon>Microsporidia</taxon>
        <taxon>Enterocytozoonidae</taxon>
        <taxon>Enterospora</taxon>
    </lineage>
</organism>
<sequence length="194" mass="21670">MISYDKGSKTYKVSALTDSEIVFANDPKHKYIISHDSTIIMNEGGLLCCKVCDPIQISSFGAKKKSFTLSQMVFTLKTEETVAQLQNKKDVIKCGSGIKVKTDEMFRHLVENGLLSKITFDPSNAFIFDGTKDVKMRKHKNKGKKKEEEVTKDPDAFKSASTKRRNICIGASVLFFLCGATLYIFIRFGSSKKG</sequence>
<dbReference type="VEuPathDB" id="MicrosporidiaDB:ECANGB1_2192"/>
<name>A0A1Y1S501_9MICR</name>
<accession>A0A1Y1S501</accession>
<evidence type="ECO:0000256" key="1">
    <source>
        <dbReference type="SAM" id="Phobius"/>
    </source>
</evidence>
<dbReference type="Proteomes" id="UP000192639">
    <property type="component" value="Unassembled WGS sequence"/>
</dbReference>
<proteinExistence type="predicted"/>
<protein>
    <submittedName>
        <fullName evidence="2">Uncharacterized protein</fullName>
    </submittedName>
</protein>
<feature type="transmembrane region" description="Helical" evidence="1">
    <location>
        <begin position="167"/>
        <end position="186"/>
    </location>
</feature>
<evidence type="ECO:0000313" key="3">
    <source>
        <dbReference type="Proteomes" id="UP000192639"/>
    </source>
</evidence>
<dbReference type="EMBL" id="LWDP01000080">
    <property type="protein sequence ID" value="ORD93463.1"/>
    <property type="molecule type" value="Genomic_DNA"/>
</dbReference>
<gene>
    <name evidence="2" type="ORF">ECANGB1_2192</name>
</gene>
<keyword evidence="1" id="KW-0472">Membrane</keyword>
<dbReference type="AlphaFoldDB" id="A0A1Y1S501"/>
<comment type="caution">
    <text evidence="2">The sequence shown here is derived from an EMBL/GenBank/DDBJ whole genome shotgun (WGS) entry which is preliminary data.</text>
</comment>
<reference evidence="2 3" key="1">
    <citation type="journal article" date="2017" name="Environ. Microbiol.">
        <title>Decay of the glycolytic pathway and adaptation to intranuclear parasitism within Enterocytozoonidae microsporidia.</title>
        <authorList>
            <person name="Wiredu Boakye D."/>
            <person name="Jaroenlak P."/>
            <person name="Prachumwat A."/>
            <person name="Williams T.A."/>
            <person name="Bateman K.S."/>
            <person name="Itsathitphaisarn O."/>
            <person name="Sritunyalucksana K."/>
            <person name="Paszkiewicz K.H."/>
            <person name="Moore K.A."/>
            <person name="Stentiford G.D."/>
            <person name="Williams B.A."/>
        </authorList>
    </citation>
    <scope>NUCLEOTIDE SEQUENCE [LARGE SCALE GENOMIC DNA]</scope>
    <source>
        <strain evidence="2 3">GB1</strain>
    </source>
</reference>
<keyword evidence="3" id="KW-1185">Reference proteome</keyword>
<keyword evidence="1" id="KW-0812">Transmembrane</keyword>
<keyword evidence="1" id="KW-1133">Transmembrane helix</keyword>